<dbReference type="GO" id="GO:0015074">
    <property type="term" value="P:DNA integration"/>
    <property type="evidence" value="ECO:0007669"/>
    <property type="project" value="UniProtKB-KW"/>
</dbReference>
<dbReference type="InterPro" id="IPR050090">
    <property type="entry name" value="Tyrosine_recombinase_XerCD"/>
</dbReference>
<dbReference type="PROSITE" id="PS51900">
    <property type="entry name" value="CB"/>
    <property type="match status" value="1"/>
</dbReference>
<organism evidence="7 8">
    <name type="scientific">Halorussus limi</name>
    <dbReference type="NCBI Taxonomy" id="2938695"/>
    <lineage>
        <taxon>Archaea</taxon>
        <taxon>Methanobacteriati</taxon>
        <taxon>Methanobacteriota</taxon>
        <taxon>Stenosarchaea group</taxon>
        <taxon>Halobacteria</taxon>
        <taxon>Halobacteriales</taxon>
        <taxon>Haladaptataceae</taxon>
        <taxon>Halorussus</taxon>
    </lineage>
</organism>
<dbReference type="GO" id="GO:0003677">
    <property type="term" value="F:DNA binding"/>
    <property type="evidence" value="ECO:0007669"/>
    <property type="project" value="UniProtKB-UniRule"/>
</dbReference>
<feature type="compositionally biased region" description="Basic and acidic residues" evidence="5">
    <location>
        <begin position="261"/>
        <end position="274"/>
    </location>
</feature>
<dbReference type="InterPro" id="IPR004107">
    <property type="entry name" value="Integrase_SAM-like_N"/>
</dbReference>
<evidence type="ECO:0000256" key="2">
    <source>
        <dbReference type="ARBA" id="ARBA00023125"/>
    </source>
</evidence>
<name>A0A8U0HQ76_9EURY</name>
<evidence type="ECO:0000256" key="1">
    <source>
        <dbReference type="ARBA" id="ARBA00022908"/>
    </source>
</evidence>
<dbReference type="InterPro" id="IPR044068">
    <property type="entry name" value="CB"/>
</dbReference>
<proteinExistence type="predicted"/>
<dbReference type="PANTHER" id="PTHR30349:SF41">
    <property type="entry name" value="INTEGRASE_RECOMBINASE PROTEIN MJ0367-RELATED"/>
    <property type="match status" value="1"/>
</dbReference>
<dbReference type="CDD" id="cd00397">
    <property type="entry name" value="DNA_BRE_C"/>
    <property type="match status" value="1"/>
</dbReference>
<dbReference type="Proteomes" id="UP000830729">
    <property type="component" value="Chromosome"/>
</dbReference>
<feature type="region of interest" description="Disordered" evidence="5">
    <location>
        <begin position="261"/>
        <end position="352"/>
    </location>
</feature>
<dbReference type="GeneID" id="72185866"/>
<dbReference type="SUPFAM" id="SSF56349">
    <property type="entry name" value="DNA breaking-rejoining enzymes"/>
    <property type="match status" value="1"/>
</dbReference>
<dbReference type="InterPro" id="IPR011010">
    <property type="entry name" value="DNA_brk_join_enz"/>
</dbReference>
<dbReference type="PANTHER" id="PTHR30349">
    <property type="entry name" value="PHAGE INTEGRASE-RELATED"/>
    <property type="match status" value="1"/>
</dbReference>
<dbReference type="Gene3D" id="1.10.443.10">
    <property type="entry name" value="Intergrase catalytic core"/>
    <property type="match status" value="1"/>
</dbReference>
<feature type="compositionally biased region" description="Basic and acidic residues" evidence="5">
    <location>
        <begin position="305"/>
        <end position="320"/>
    </location>
</feature>
<feature type="domain" description="Core-binding (CB)" evidence="6">
    <location>
        <begin position="11"/>
        <end position="102"/>
    </location>
</feature>
<dbReference type="InterPro" id="IPR013762">
    <property type="entry name" value="Integrase-like_cat_sf"/>
</dbReference>
<dbReference type="Pfam" id="PF02899">
    <property type="entry name" value="Phage_int_SAM_1"/>
    <property type="match status" value="1"/>
</dbReference>
<keyword evidence="3" id="KW-0233">DNA recombination</keyword>
<feature type="compositionally biased region" description="Polar residues" evidence="5">
    <location>
        <begin position="277"/>
        <end position="293"/>
    </location>
</feature>
<dbReference type="GO" id="GO:0006310">
    <property type="term" value="P:DNA recombination"/>
    <property type="evidence" value="ECO:0007669"/>
    <property type="project" value="UniProtKB-KW"/>
</dbReference>
<dbReference type="KEGG" id="halx:M0R89_11665"/>
<protein>
    <submittedName>
        <fullName evidence="7">Site-specific integrase</fullName>
    </submittedName>
</protein>
<gene>
    <name evidence="7" type="ORF">M0R89_11665</name>
</gene>
<dbReference type="RefSeq" id="WP_248649261.1">
    <property type="nucleotide sequence ID" value="NZ_CP096659.1"/>
</dbReference>
<evidence type="ECO:0000256" key="5">
    <source>
        <dbReference type="SAM" id="MobiDB-lite"/>
    </source>
</evidence>
<dbReference type="AlphaFoldDB" id="A0A8U0HQ76"/>
<dbReference type="EMBL" id="CP096659">
    <property type="protein sequence ID" value="UPV73205.1"/>
    <property type="molecule type" value="Genomic_DNA"/>
</dbReference>
<dbReference type="InterPro" id="IPR010998">
    <property type="entry name" value="Integrase_recombinase_N"/>
</dbReference>
<reference evidence="7 8" key="1">
    <citation type="submission" date="2022-04" db="EMBL/GenBank/DDBJ databases">
        <title>Diverse halophilic archaea isolated from saline environments.</title>
        <authorList>
            <person name="Cui H.-L."/>
        </authorList>
    </citation>
    <scope>NUCLEOTIDE SEQUENCE [LARGE SCALE GENOMIC DNA]</scope>
    <source>
        <strain evidence="7 8">XZYJT49</strain>
    </source>
</reference>
<evidence type="ECO:0000256" key="3">
    <source>
        <dbReference type="ARBA" id="ARBA00023172"/>
    </source>
</evidence>
<keyword evidence="8" id="KW-1185">Reference proteome</keyword>
<accession>A0A8U0HQ76</accession>
<evidence type="ECO:0000259" key="6">
    <source>
        <dbReference type="PROSITE" id="PS51900"/>
    </source>
</evidence>
<sequence length="352" mass="40315">MSTENDNLERITAEQALELYLQDREQDGAAPSTVASHRRRLRHFVRWFDEETDYNALAELNGMDIRRWKLWRFDEKANGDDFSQNTVKTHLDTLRVFVRWAEQVDAVADGLAEKVKSPNRTDGQRDNEIDDDRAKEILSHLDRYRYASLEHALFHTLWYGVIRIGAARSIDLADVDLEDGYITLSHSPAEQTPLKNGPDSERTISIRPKTCELLRDYIEENRVDATDEYGREPLFTVGGRGEGRPHVNTLRNRIYALTRPCERGDCPHDRRPESCEAAQSRNDASKCPSSESSHAVRRGSITWHLRTETPKPVVSDRADVSPEVIDSNYNELSEREKADVRASQLPDDLGDK</sequence>
<keyword evidence="2 4" id="KW-0238">DNA-binding</keyword>
<dbReference type="Gene3D" id="1.10.150.130">
    <property type="match status" value="1"/>
</dbReference>
<evidence type="ECO:0000313" key="7">
    <source>
        <dbReference type="EMBL" id="UPV73205.1"/>
    </source>
</evidence>
<keyword evidence="1" id="KW-0229">DNA integration</keyword>
<evidence type="ECO:0000256" key="4">
    <source>
        <dbReference type="PROSITE-ProRule" id="PRU01248"/>
    </source>
</evidence>
<evidence type="ECO:0000313" key="8">
    <source>
        <dbReference type="Proteomes" id="UP000830729"/>
    </source>
</evidence>